<evidence type="ECO:0000313" key="1">
    <source>
        <dbReference type="EMBL" id="MBB3937370.1"/>
    </source>
</evidence>
<dbReference type="RefSeq" id="WP_090964353.1">
    <property type="nucleotide sequence ID" value="NZ_JACIDO010000008.1"/>
</dbReference>
<accession>A0A7W6BW01</accession>
<sequence length="435" mass="48077">MIYERRGLQRRLNELRDVLGEKAVDGLVHRLNRPGKDRLAAMWETVVLHALSNVGKLESEVELASGRRPDIKLEASGLLITADVTAVSDDGLDNDNPYLELSHQVEKAKRRLGLPIGGLDLQVRARHKKTSRGTQTVLLLPPKKQLDTFVRDCIVPQLRNQIEAGERVLRVSIDDEDVGIDVTVDPDRSPYISMGFAAYDVPKIKDRNPLYNALKAKATQLRGAEGIVGIVVGDGDCSALAGRPPGRDRVTADVIVGEFFRQFTRVDFVLLLGVTESRRSWRPSGTVRQNAAGLHVRDGSNLRSRLCALFDEMLTHFPTPTRSPVNGALRAREEGYDLGHHGSYTMSQSSVRLSLREFTEILAGLRTLADNGAKNVEAARKLSGTSNRAQAMIERNLSEGRLPSSIEVFKTGENDSDDYVEIRFGEVDPAIAPFR</sequence>
<dbReference type="Proteomes" id="UP000531216">
    <property type="component" value="Unassembled WGS sequence"/>
</dbReference>
<reference evidence="1 2" key="1">
    <citation type="submission" date="2020-08" db="EMBL/GenBank/DDBJ databases">
        <title>Genomic Encyclopedia of Type Strains, Phase IV (KMG-IV): sequencing the most valuable type-strain genomes for metagenomic binning, comparative biology and taxonomic classification.</title>
        <authorList>
            <person name="Goeker M."/>
        </authorList>
    </citation>
    <scope>NUCLEOTIDE SEQUENCE [LARGE SCALE GENOMIC DNA]</scope>
    <source>
        <strain evidence="1 2">DSM 25024</strain>
    </source>
</reference>
<evidence type="ECO:0000313" key="2">
    <source>
        <dbReference type="Proteomes" id="UP000531216"/>
    </source>
</evidence>
<gene>
    <name evidence="1" type="ORF">GGR05_003536</name>
</gene>
<keyword evidence="2" id="KW-1185">Reference proteome</keyword>
<protein>
    <submittedName>
        <fullName evidence="1">Uncharacterized protein</fullName>
    </submittedName>
</protein>
<dbReference type="OrthoDB" id="5932875at2"/>
<dbReference type="EMBL" id="JACIDO010000008">
    <property type="protein sequence ID" value="MBB3937370.1"/>
    <property type="molecule type" value="Genomic_DNA"/>
</dbReference>
<proteinExistence type="predicted"/>
<comment type="caution">
    <text evidence="1">The sequence shown here is derived from an EMBL/GenBank/DDBJ whole genome shotgun (WGS) entry which is preliminary data.</text>
</comment>
<name>A0A7W6BW01_9HYPH</name>
<dbReference type="AlphaFoldDB" id="A0A7W6BW01"/>
<organism evidence="1 2">
    <name type="scientific">Aureimonas phyllosphaerae</name>
    <dbReference type="NCBI Taxonomy" id="1166078"/>
    <lineage>
        <taxon>Bacteria</taxon>
        <taxon>Pseudomonadati</taxon>
        <taxon>Pseudomonadota</taxon>
        <taxon>Alphaproteobacteria</taxon>
        <taxon>Hyphomicrobiales</taxon>
        <taxon>Aurantimonadaceae</taxon>
        <taxon>Aureimonas</taxon>
    </lineage>
</organism>